<dbReference type="Proteomes" id="UP000494165">
    <property type="component" value="Unassembled WGS sequence"/>
</dbReference>
<dbReference type="SUPFAM" id="SSF46689">
    <property type="entry name" value="Homeodomain-like"/>
    <property type="match status" value="1"/>
</dbReference>
<evidence type="ECO:0000256" key="5">
    <source>
        <dbReference type="ARBA" id="ARBA00023155"/>
    </source>
</evidence>
<comment type="caution">
    <text evidence="13">The sequence shown here is derived from an EMBL/GenBank/DDBJ whole genome shotgun (WGS) entry which is preliminary data.</text>
</comment>
<evidence type="ECO:0000256" key="2">
    <source>
        <dbReference type="ARBA" id="ARBA00022473"/>
    </source>
</evidence>
<evidence type="ECO:0000256" key="3">
    <source>
        <dbReference type="ARBA" id="ARBA00023015"/>
    </source>
</evidence>
<keyword evidence="4 9" id="KW-0238">DNA-binding</keyword>
<gene>
    <name evidence="13" type="ORF">CLODIP_2_CD02349</name>
</gene>
<dbReference type="Pfam" id="PF00046">
    <property type="entry name" value="Homeodomain"/>
    <property type="match status" value="1"/>
</dbReference>
<dbReference type="GO" id="GO:0045944">
    <property type="term" value="P:positive regulation of transcription by RNA polymerase II"/>
    <property type="evidence" value="ECO:0007669"/>
    <property type="project" value="InterPro"/>
</dbReference>
<feature type="region of interest" description="Disordered" evidence="11">
    <location>
        <begin position="67"/>
        <end position="93"/>
    </location>
</feature>
<dbReference type="PANTHER" id="PTHR24328:SF7">
    <property type="entry name" value="BUTTONLESS"/>
    <property type="match status" value="1"/>
</dbReference>
<keyword evidence="3" id="KW-0805">Transcription regulation</keyword>
<dbReference type="InterPro" id="IPR017970">
    <property type="entry name" value="Homeobox_CS"/>
</dbReference>
<dbReference type="OrthoDB" id="6159439at2759"/>
<dbReference type="InterPro" id="IPR009057">
    <property type="entry name" value="Homeodomain-like_sf"/>
</dbReference>
<evidence type="ECO:0000259" key="12">
    <source>
        <dbReference type="PROSITE" id="PS50071"/>
    </source>
</evidence>
<evidence type="ECO:0000256" key="8">
    <source>
        <dbReference type="ARBA" id="ARBA00023242"/>
    </source>
</evidence>
<comment type="subcellular location">
    <subcellularLocation>
        <location evidence="1 9 10">Nucleus</location>
    </subcellularLocation>
</comment>
<evidence type="ECO:0000313" key="13">
    <source>
        <dbReference type="EMBL" id="CAB3371222.1"/>
    </source>
</evidence>
<keyword evidence="14" id="KW-1185">Reference proteome</keyword>
<dbReference type="GO" id="GO:0000981">
    <property type="term" value="F:DNA-binding transcription factor activity, RNA polymerase II-specific"/>
    <property type="evidence" value="ECO:0007669"/>
    <property type="project" value="InterPro"/>
</dbReference>
<name>A0A8S1D0L0_9INSE</name>
<evidence type="ECO:0000256" key="4">
    <source>
        <dbReference type="ARBA" id="ARBA00023125"/>
    </source>
</evidence>
<dbReference type="CDD" id="cd00086">
    <property type="entry name" value="homeodomain"/>
    <property type="match status" value="1"/>
</dbReference>
<keyword evidence="7" id="KW-0804">Transcription</keyword>
<dbReference type="PROSITE" id="PS00027">
    <property type="entry name" value="HOMEOBOX_1"/>
    <property type="match status" value="1"/>
</dbReference>
<evidence type="ECO:0000256" key="11">
    <source>
        <dbReference type="SAM" id="MobiDB-lite"/>
    </source>
</evidence>
<accession>A0A8S1D0L0</accession>
<organism evidence="13 14">
    <name type="scientific">Cloeon dipterum</name>
    <dbReference type="NCBI Taxonomy" id="197152"/>
    <lineage>
        <taxon>Eukaryota</taxon>
        <taxon>Metazoa</taxon>
        <taxon>Ecdysozoa</taxon>
        <taxon>Arthropoda</taxon>
        <taxon>Hexapoda</taxon>
        <taxon>Insecta</taxon>
        <taxon>Pterygota</taxon>
        <taxon>Palaeoptera</taxon>
        <taxon>Ephemeroptera</taxon>
        <taxon>Pisciforma</taxon>
        <taxon>Baetidae</taxon>
        <taxon>Cloeon</taxon>
    </lineage>
</organism>
<dbReference type="PRINTS" id="PR00024">
    <property type="entry name" value="HOMEOBOX"/>
</dbReference>
<dbReference type="InterPro" id="IPR020479">
    <property type="entry name" value="HD_metazoa"/>
</dbReference>
<reference evidence="13 14" key="1">
    <citation type="submission" date="2020-04" db="EMBL/GenBank/DDBJ databases">
        <authorList>
            <person name="Alioto T."/>
            <person name="Alioto T."/>
            <person name="Gomez Garrido J."/>
        </authorList>
    </citation>
    <scope>NUCLEOTIDE SEQUENCE [LARGE SCALE GENOMIC DNA]</scope>
</reference>
<feature type="domain" description="Homeobox" evidence="12">
    <location>
        <begin position="88"/>
        <end position="148"/>
    </location>
</feature>
<dbReference type="GO" id="GO:0005634">
    <property type="term" value="C:nucleus"/>
    <property type="evidence" value="ECO:0007669"/>
    <property type="project" value="UniProtKB-SubCell"/>
</dbReference>
<proteinExistence type="predicted"/>
<dbReference type="PANTHER" id="PTHR24328">
    <property type="entry name" value="HOMEOBOX PROTEIN MOX"/>
    <property type="match status" value="1"/>
</dbReference>
<evidence type="ECO:0000256" key="7">
    <source>
        <dbReference type="ARBA" id="ARBA00023163"/>
    </source>
</evidence>
<dbReference type="AlphaFoldDB" id="A0A8S1D0L0"/>
<dbReference type="SMART" id="SM00389">
    <property type="entry name" value="HOX"/>
    <property type="match status" value="1"/>
</dbReference>
<dbReference type="PROSITE" id="PS50071">
    <property type="entry name" value="HOMEOBOX_2"/>
    <property type="match status" value="1"/>
</dbReference>
<feature type="DNA-binding region" description="Homeobox" evidence="9">
    <location>
        <begin position="90"/>
        <end position="149"/>
    </location>
</feature>
<dbReference type="EMBL" id="CADEPI010000059">
    <property type="protein sequence ID" value="CAB3371222.1"/>
    <property type="molecule type" value="Genomic_DNA"/>
</dbReference>
<keyword evidence="8 9" id="KW-0539">Nucleus</keyword>
<evidence type="ECO:0000256" key="1">
    <source>
        <dbReference type="ARBA" id="ARBA00004123"/>
    </source>
</evidence>
<dbReference type="InterPro" id="IPR001356">
    <property type="entry name" value="HD"/>
</dbReference>
<keyword evidence="6" id="KW-0010">Activator</keyword>
<dbReference type="InterPro" id="IPR042634">
    <property type="entry name" value="MOX-1/MOX-2"/>
</dbReference>
<keyword evidence="2" id="KW-0217">Developmental protein</keyword>
<evidence type="ECO:0000313" key="14">
    <source>
        <dbReference type="Proteomes" id="UP000494165"/>
    </source>
</evidence>
<dbReference type="GO" id="GO:0000978">
    <property type="term" value="F:RNA polymerase II cis-regulatory region sequence-specific DNA binding"/>
    <property type="evidence" value="ECO:0007669"/>
    <property type="project" value="TreeGrafter"/>
</dbReference>
<keyword evidence="5 9" id="KW-0371">Homeobox</keyword>
<evidence type="ECO:0000256" key="6">
    <source>
        <dbReference type="ARBA" id="ARBA00023159"/>
    </source>
</evidence>
<evidence type="ECO:0000256" key="10">
    <source>
        <dbReference type="RuleBase" id="RU000682"/>
    </source>
</evidence>
<sequence>MDLAASEMLFDPQNLYYPPTPEYDGCSWGHLPVSSCETPVAGFFNAGWTITDQHNQPFVPECTSAYRAPMPRDSPDSEVANSPSSRRTKARNQRTAFTKQQIRDLESEFARSNYLTRLRRYEIAVALDLTEKQVKVWFQNRRMKFKRTKPKVTPVSNVQKYQEEGFNNDFAF</sequence>
<protein>
    <recommendedName>
        <fullName evidence="12">Homeobox domain-containing protein</fullName>
    </recommendedName>
</protein>
<dbReference type="Gene3D" id="1.10.10.60">
    <property type="entry name" value="Homeodomain-like"/>
    <property type="match status" value="1"/>
</dbReference>
<evidence type="ECO:0000256" key="9">
    <source>
        <dbReference type="PROSITE-ProRule" id="PRU00108"/>
    </source>
</evidence>